<dbReference type="AlphaFoldDB" id="A0A2J8A9M1"/>
<sequence length="155" mass="16698">DEAAGWNECGLVGSACAVADPDPLIEELAALQQRYSTSSASSSTTNVADKVRGSYQILSGSPWLLPRPLFVLAQEQLTTGQATLYTLQTRVQQELVQDELAMVEVMEVDSRQLFLLTGPAEAVVVYLPWSEFQPMPQQLAETLRQGEQAGGGAGL</sequence>
<dbReference type="OrthoDB" id="566751at2759"/>
<name>A0A2J8A9M1_9CHLO</name>
<comment type="caution">
    <text evidence="1">The sequence shown here is derived from an EMBL/GenBank/DDBJ whole genome shotgun (WGS) entry which is preliminary data.</text>
</comment>
<proteinExistence type="predicted"/>
<accession>A0A2J8A9M1</accession>
<keyword evidence="2" id="KW-1185">Reference proteome</keyword>
<dbReference type="EMBL" id="PGGS01000099">
    <property type="protein sequence ID" value="PNH09222.1"/>
    <property type="molecule type" value="Genomic_DNA"/>
</dbReference>
<protein>
    <submittedName>
        <fullName evidence="1">Uncharacterized protein</fullName>
    </submittedName>
</protein>
<reference evidence="1 2" key="1">
    <citation type="journal article" date="2017" name="Mol. Biol. Evol.">
        <title>The 4-celled Tetrabaena socialis nuclear genome reveals the essential components for genetic control of cell number at the origin of multicellularity in the volvocine lineage.</title>
        <authorList>
            <person name="Featherston J."/>
            <person name="Arakaki Y."/>
            <person name="Hanschen E.R."/>
            <person name="Ferris P.J."/>
            <person name="Michod R.E."/>
            <person name="Olson B.J.S.C."/>
            <person name="Nozaki H."/>
            <person name="Durand P.M."/>
        </authorList>
    </citation>
    <scope>NUCLEOTIDE SEQUENCE [LARGE SCALE GENOMIC DNA]</scope>
    <source>
        <strain evidence="1 2">NIES-571</strain>
    </source>
</reference>
<organism evidence="1 2">
    <name type="scientific">Tetrabaena socialis</name>
    <dbReference type="NCBI Taxonomy" id="47790"/>
    <lineage>
        <taxon>Eukaryota</taxon>
        <taxon>Viridiplantae</taxon>
        <taxon>Chlorophyta</taxon>
        <taxon>core chlorophytes</taxon>
        <taxon>Chlorophyceae</taxon>
        <taxon>CS clade</taxon>
        <taxon>Chlamydomonadales</taxon>
        <taxon>Tetrabaenaceae</taxon>
        <taxon>Tetrabaena</taxon>
    </lineage>
</organism>
<evidence type="ECO:0000313" key="2">
    <source>
        <dbReference type="Proteomes" id="UP000236333"/>
    </source>
</evidence>
<dbReference type="Proteomes" id="UP000236333">
    <property type="component" value="Unassembled WGS sequence"/>
</dbReference>
<evidence type="ECO:0000313" key="1">
    <source>
        <dbReference type="EMBL" id="PNH09222.1"/>
    </source>
</evidence>
<feature type="non-terminal residue" evidence="1">
    <location>
        <position position="1"/>
    </location>
</feature>
<gene>
    <name evidence="1" type="ORF">TSOC_004181</name>
</gene>